<dbReference type="InterPro" id="IPR005333">
    <property type="entry name" value="Transcription_factor_TCP"/>
</dbReference>
<evidence type="ECO:0000313" key="11">
    <source>
        <dbReference type="RefSeq" id="XP_031398945.1"/>
    </source>
</evidence>
<evidence type="ECO:0000313" key="10">
    <source>
        <dbReference type="RefSeq" id="XP_031398944.1"/>
    </source>
</evidence>
<dbReference type="RefSeq" id="XP_031398944.1">
    <property type="nucleotide sequence ID" value="XM_031543084.1"/>
</dbReference>
<keyword evidence="2" id="KW-0805">Transcription regulation</keyword>
<evidence type="ECO:0000313" key="12">
    <source>
        <dbReference type="RefSeq" id="XP_031398946.1"/>
    </source>
</evidence>
<feature type="region of interest" description="Disordered" evidence="6">
    <location>
        <begin position="1"/>
        <end position="29"/>
    </location>
</feature>
<organism evidence="8 10">
    <name type="scientific">Punica granatum</name>
    <name type="common">Pomegranate</name>
    <dbReference type="NCBI Taxonomy" id="22663"/>
    <lineage>
        <taxon>Eukaryota</taxon>
        <taxon>Viridiplantae</taxon>
        <taxon>Streptophyta</taxon>
        <taxon>Embryophyta</taxon>
        <taxon>Tracheophyta</taxon>
        <taxon>Spermatophyta</taxon>
        <taxon>Magnoliopsida</taxon>
        <taxon>eudicotyledons</taxon>
        <taxon>Gunneridae</taxon>
        <taxon>Pentapetalae</taxon>
        <taxon>rosids</taxon>
        <taxon>malvids</taxon>
        <taxon>Myrtales</taxon>
        <taxon>Lythraceae</taxon>
        <taxon>Punica</taxon>
    </lineage>
</organism>
<name>A0A6P8DX43_PUNGR</name>
<evidence type="ECO:0000256" key="6">
    <source>
        <dbReference type="SAM" id="MobiDB-lite"/>
    </source>
</evidence>
<dbReference type="RefSeq" id="XP_031398943.1">
    <property type="nucleotide sequence ID" value="XM_031543083.1"/>
</dbReference>
<dbReference type="PANTHER" id="PTHR31072">
    <property type="entry name" value="TRANSCRIPTION FACTOR TCP4-RELATED"/>
    <property type="match status" value="1"/>
</dbReference>
<dbReference type="RefSeq" id="XP_031398946.1">
    <property type="nucleotide sequence ID" value="XM_031543086.1"/>
</dbReference>
<keyword evidence="3" id="KW-0238">DNA-binding</keyword>
<dbReference type="RefSeq" id="XP_031398947.1">
    <property type="nucleotide sequence ID" value="XM_031543087.1"/>
</dbReference>
<evidence type="ECO:0000256" key="4">
    <source>
        <dbReference type="ARBA" id="ARBA00023163"/>
    </source>
</evidence>
<reference evidence="9 10" key="2">
    <citation type="submission" date="2025-04" db="UniProtKB">
        <authorList>
            <consortium name="RefSeq"/>
        </authorList>
    </citation>
    <scope>IDENTIFICATION</scope>
    <source>
        <tissue evidence="9 10">Leaf</tissue>
    </source>
</reference>
<feature type="region of interest" description="Disordered" evidence="6">
    <location>
        <begin position="119"/>
        <end position="233"/>
    </location>
</feature>
<dbReference type="Proteomes" id="UP000515151">
    <property type="component" value="Chromosome 5"/>
</dbReference>
<dbReference type="GeneID" id="116209443"/>
<comment type="subcellular location">
    <subcellularLocation>
        <location evidence="1">Nucleus</location>
    </subcellularLocation>
</comment>
<evidence type="ECO:0000256" key="1">
    <source>
        <dbReference type="ARBA" id="ARBA00004123"/>
    </source>
</evidence>
<dbReference type="OrthoDB" id="1889307at2759"/>
<dbReference type="GO" id="GO:0043565">
    <property type="term" value="F:sequence-specific DNA binding"/>
    <property type="evidence" value="ECO:0007669"/>
    <property type="project" value="TreeGrafter"/>
</dbReference>
<keyword evidence="8" id="KW-1185">Reference proteome</keyword>
<accession>A0A6P8DX43</accession>
<proteinExistence type="predicted"/>
<dbReference type="InterPro" id="IPR017887">
    <property type="entry name" value="TF_TCP_subgr"/>
</dbReference>
<reference evidence="8" key="1">
    <citation type="journal article" date="2020" name="Plant Biotechnol. J.">
        <title>The pomegranate (Punica granatum L.) draft genome dissects genetic divergence between soft- and hard-seeded cultivars.</title>
        <authorList>
            <person name="Luo X."/>
            <person name="Li H."/>
            <person name="Wu Z."/>
            <person name="Yao W."/>
            <person name="Zhao P."/>
            <person name="Cao D."/>
            <person name="Yu H."/>
            <person name="Li K."/>
            <person name="Poudel K."/>
            <person name="Zhao D."/>
            <person name="Zhang F."/>
            <person name="Xia X."/>
            <person name="Chen L."/>
            <person name="Wang Q."/>
            <person name="Jing D."/>
            <person name="Cao S."/>
        </authorList>
    </citation>
    <scope>NUCLEOTIDE SEQUENCE [LARGE SCALE GENOMIC DNA]</scope>
</reference>
<evidence type="ECO:0000256" key="2">
    <source>
        <dbReference type="ARBA" id="ARBA00023015"/>
    </source>
</evidence>
<feature type="compositionally biased region" description="Polar residues" evidence="6">
    <location>
        <begin position="165"/>
        <end position="192"/>
    </location>
</feature>
<evidence type="ECO:0000259" key="7">
    <source>
        <dbReference type="PROSITE" id="PS51369"/>
    </source>
</evidence>
<protein>
    <submittedName>
        <fullName evidence="9 10">Transcription factor TCP13</fullName>
    </submittedName>
</protein>
<dbReference type="PANTHER" id="PTHR31072:SF147">
    <property type="entry name" value="TRANSCRIPTION FACTOR TCP13"/>
    <property type="match status" value="1"/>
</dbReference>
<dbReference type="GO" id="GO:0003700">
    <property type="term" value="F:DNA-binding transcription factor activity"/>
    <property type="evidence" value="ECO:0007669"/>
    <property type="project" value="InterPro"/>
</dbReference>
<dbReference type="RefSeq" id="XP_031398945.1">
    <property type="nucleotide sequence ID" value="XM_031543085.1"/>
</dbReference>
<evidence type="ECO:0000313" key="9">
    <source>
        <dbReference type="RefSeq" id="XP_031398943.1"/>
    </source>
</evidence>
<dbReference type="PROSITE" id="PS51369">
    <property type="entry name" value="TCP"/>
    <property type="match status" value="1"/>
</dbReference>
<sequence length="365" mass="40349">MMSSRDPSKEAANFAPKQEGFSASEDASKTVSKASFAPTPWFRLKDPRVVRVSRAFGGKDRHSKVCTIRGLRDRRVRLSVPTAIQLYDLQDRLGLSQPSKVVDWLLDAAKHEIDELPPLPMQPVHLGQPPMFHQNSSSSPSTSLAVDQNLSSNRELGSINGMNWDGSNNSSKSSQRKFLNNSDANSCRNKSNGDCDDEGNRGIISRNDQEEIQQESEGQAAEELVQHSDFSSKTNHNSNYFPYSSNIYHLEPPSIANLPHHGLVTSQSSLENPQSLMNVQISSALSLSQTHPYFPVQFIASSGAGMDPRQVSQFQPTLMMSSGLQNFLPISHEPPLNSLSHHQSSARAPFNYQLRRKCNSSSVSD</sequence>
<keyword evidence="4" id="KW-0804">Transcription</keyword>
<evidence type="ECO:0000256" key="5">
    <source>
        <dbReference type="ARBA" id="ARBA00023242"/>
    </source>
</evidence>
<dbReference type="Pfam" id="PF03634">
    <property type="entry name" value="TCP"/>
    <property type="match status" value="1"/>
</dbReference>
<dbReference type="GO" id="GO:0005634">
    <property type="term" value="C:nucleus"/>
    <property type="evidence" value="ECO:0007669"/>
    <property type="project" value="UniProtKB-SubCell"/>
</dbReference>
<evidence type="ECO:0000313" key="8">
    <source>
        <dbReference type="Proteomes" id="UP000515151"/>
    </source>
</evidence>
<feature type="compositionally biased region" description="Polar residues" evidence="6">
    <location>
        <begin position="133"/>
        <end position="155"/>
    </location>
</feature>
<keyword evidence="5" id="KW-0539">Nucleus</keyword>
<evidence type="ECO:0000256" key="3">
    <source>
        <dbReference type="ARBA" id="ARBA00023125"/>
    </source>
</evidence>
<dbReference type="AlphaFoldDB" id="A0A6P8DX43"/>
<evidence type="ECO:0000313" key="13">
    <source>
        <dbReference type="RefSeq" id="XP_031398947.1"/>
    </source>
</evidence>
<gene>
    <name evidence="9 10 11 12 13" type="primary">LOC116209443</name>
</gene>
<feature type="domain" description="TCP" evidence="7">
    <location>
        <begin position="58"/>
        <end position="116"/>
    </location>
</feature>